<dbReference type="Proteomes" id="UP001497516">
    <property type="component" value="Chromosome 3"/>
</dbReference>
<reference evidence="2 3" key="1">
    <citation type="submission" date="2024-04" db="EMBL/GenBank/DDBJ databases">
        <authorList>
            <person name="Fracassetti M."/>
        </authorList>
    </citation>
    <scope>NUCLEOTIDE SEQUENCE [LARGE SCALE GENOMIC DNA]</scope>
</reference>
<keyword evidence="3" id="KW-1185">Reference proteome</keyword>
<dbReference type="AlphaFoldDB" id="A0AAV2DQQ9"/>
<organism evidence="2 3">
    <name type="scientific">Linum trigynum</name>
    <dbReference type="NCBI Taxonomy" id="586398"/>
    <lineage>
        <taxon>Eukaryota</taxon>
        <taxon>Viridiplantae</taxon>
        <taxon>Streptophyta</taxon>
        <taxon>Embryophyta</taxon>
        <taxon>Tracheophyta</taxon>
        <taxon>Spermatophyta</taxon>
        <taxon>Magnoliopsida</taxon>
        <taxon>eudicotyledons</taxon>
        <taxon>Gunneridae</taxon>
        <taxon>Pentapetalae</taxon>
        <taxon>rosids</taxon>
        <taxon>fabids</taxon>
        <taxon>Malpighiales</taxon>
        <taxon>Linaceae</taxon>
        <taxon>Linum</taxon>
    </lineage>
</organism>
<dbReference type="EMBL" id="OZ034816">
    <property type="protein sequence ID" value="CAL1375868.1"/>
    <property type="molecule type" value="Genomic_DNA"/>
</dbReference>
<accession>A0AAV2DQQ9</accession>
<protein>
    <recommendedName>
        <fullName evidence="4">Secreted protein</fullName>
    </recommendedName>
</protein>
<sequence length="102" mass="11220">MASLLFSFLLSSFSMLACFSSVSGRENDVAVTPINRDLYHRCSPENEIDAAAGRQESIPNGLSPDHHRSGDVSPSPCFFLHRPCLFPAIIQSMSNSRRLPIP</sequence>
<proteinExistence type="predicted"/>
<keyword evidence="1" id="KW-0732">Signal</keyword>
<gene>
    <name evidence="2" type="ORF">LTRI10_LOCUS17639</name>
</gene>
<evidence type="ECO:0000313" key="2">
    <source>
        <dbReference type="EMBL" id="CAL1375868.1"/>
    </source>
</evidence>
<evidence type="ECO:0000256" key="1">
    <source>
        <dbReference type="SAM" id="SignalP"/>
    </source>
</evidence>
<feature type="signal peptide" evidence="1">
    <location>
        <begin position="1"/>
        <end position="24"/>
    </location>
</feature>
<name>A0AAV2DQQ9_9ROSI</name>
<evidence type="ECO:0008006" key="4">
    <source>
        <dbReference type="Google" id="ProtNLM"/>
    </source>
</evidence>
<feature type="chain" id="PRO_5043516901" description="Secreted protein" evidence="1">
    <location>
        <begin position="25"/>
        <end position="102"/>
    </location>
</feature>
<evidence type="ECO:0000313" key="3">
    <source>
        <dbReference type="Proteomes" id="UP001497516"/>
    </source>
</evidence>